<reference evidence="1" key="1">
    <citation type="journal article" date="2015" name="Nature">
        <title>Complex archaea that bridge the gap between prokaryotes and eukaryotes.</title>
        <authorList>
            <person name="Spang A."/>
            <person name="Saw J.H."/>
            <person name="Jorgensen S.L."/>
            <person name="Zaremba-Niedzwiedzka K."/>
            <person name="Martijn J."/>
            <person name="Lind A.E."/>
            <person name="van Eijk R."/>
            <person name="Schleper C."/>
            <person name="Guy L."/>
            <person name="Ettema T.J."/>
        </authorList>
    </citation>
    <scope>NUCLEOTIDE SEQUENCE</scope>
</reference>
<proteinExistence type="predicted"/>
<feature type="non-terminal residue" evidence="1">
    <location>
        <position position="39"/>
    </location>
</feature>
<evidence type="ECO:0000313" key="1">
    <source>
        <dbReference type="EMBL" id="KKL99377.1"/>
    </source>
</evidence>
<organism evidence="1">
    <name type="scientific">marine sediment metagenome</name>
    <dbReference type="NCBI Taxonomy" id="412755"/>
    <lineage>
        <taxon>unclassified sequences</taxon>
        <taxon>metagenomes</taxon>
        <taxon>ecological metagenomes</taxon>
    </lineage>
</organism>
<name>A0A0F9JK89_9ZZZZ</name>
<dbReference type="EMBL" id="LAZR01017692">
    <property type="protein sequence ID" value="KKL99377.1"/>
    <property type="molecule type" value="Genomic_DNA"/>
</dbReference>
<comment type="caution">
    <text evidence="1">The sequence shown here is derived from an EMBL/GenBank/DDBJ whole genome shotgun (WGS) entry which is preliminary data.</text>
</comment>
<accession>A0A0F9JK89</accession>
<sequence>MENKLNVWDCQDCFAVPGRNSIIDTINPVTGLTWYYGKT</sequence>
<dbReference type="AlphaFoldDB" id="A0A0F9JK89"/>
<gene>
    <name evidence="1" type="ORF">LCGC14_1815090</name>
</gene>
<protein>
    <submittedName>
        <fullName evidence="1">Uncharacterized protein</fullName>
    </submittedName>
</protein>